<dbReference type="SUPFAM" id="SSF56112">
    <property type="entry name" value="Protein kinase-like (PK-like)"/>
    <property type="match status" value="1"/>
</dbReference>
<dbReference type="Pfam" id="PF02958">
    <property type="entry name" value="EcKL"/>
    <property type="match status" value="1"/>
</dbReference>
<gene>
    <name evidence="2" type="ORF">Zmor_009322</name>
</gene>
<dbReference type="AlphaFoldDB" id="A0AA38ILI9"/>
<name>A0AA38ILI9_9CUCU</name>
<dbReference type="SMART" id="SM00587">
    <property type="entry name" value="CHK"/>
    <property type="match status" value="1"/>
</dbReference>
<evidence type="ECO:0000313" key="3">
    <source>
        <dbReference type="Proteomes" id="UP001168821"/>
    </source>
</evidence>
<evidence type="ECO:0000259" key="1">
    <source>
        <dbReference type="SMART" id="SM00587"/>
    </source>
</evidence>
<dbReference type="InterPro" id="IPR004119">
    <property type="entry name" value="EcKL"/>
</dbReference>
<keyword evidence="3" id="KW-1185">Reference proteome</keyword>
<dbReference type="PANTHER" id="PTHR11012:SF55">
    <property type="entry name" value="BHLH DOMAIN-CONTAINING PROTEIN"/>
    <property type="match status" value="1"/>
</dbReference>
<organism evidence="2 3">
    <name type="scientific">Zophobas morio</name>
    <dbReference type="NCBI Taxonomy" id="2755281"/>
    <lineage>
        <taxon>Eukaryota</taxon>
        <taxon>Metazoa</taxon>
        <taxon>Ecdysozoa</taxon>
        <taxon>Arthropoda</taxon>
        <taxon>Hexapoda</taxon>
        <taxon>Insecta</taxon>
        <taxon>Pterygota</taxon>
        <taxon>Neoptera</taxon>
        <taxon>Endopterygota</taxon>
        <taxon>Coleoptera</taxon>
        <taxon>Polyphaga</taxon>
        <taxon>Cucujiformia</taxon>
        <taxon>Tenebrionidae</taxon>
        <taxon>Zophobas</taxon>
    </lineage>
</organism>
<dbReference type="InterPro" id="IPR015897">
    <property type="entry name" value="CHK_kinase-like"/>
</dbReference>
<sequence length="388" mass="44580">MDGQIKKIDTLITLPGKKIQRCEVKRLTAPGENYGSLMLSLEITTEDSEKISLVAKAVPPNEFIQEYFMTSVTFRNEIVFYKHIVPTLQEFQRQNGVTEVIDFTPKYFGSRLNLTGSDKVDQDAVLVLENLKIQNYGTLDSTMGLDLDATKLILGDLAHLHAVPLAYKLHKPLDFATNIKPFLNDWTPNIHSNMKELISRFIDQFEQLKTLKTRLVEGFDKIKEYFPAREPFGTITHNDCWVNNNMVQLQGGTPVRNKLVDYQIASYGSPARDIVFFLFSSVKNDVVTQYYDRLIEWYHGIFVSELEALKCDTKPFSLEALKKEIDIEARDSQFGHVAFMLYPIFAVRKNIGDLSDLSPGNIFLDEVTDLHKEKFLFVVEEFVKRNWV</sequence>
<dbReference type="Proteomes" id="UP001168821">
    <property type="component" value="Unassembled WGS sequence"/>
</dbReference>
<protein>
    <recommendedName>
        <fullName evidence="1">CHK kinase-like domain-containing protein</fullName>
    </recommendedName>
</protein>
<comment type="caution">
    <text evidence="2">The sequence shown here is derived from an EMBL/GenBank/DDBJ whole genome shotgun (WGS) entry which is preliminary data.</text>
</comment>
<accession>A0AA38ILI9</accession>
<evidence type="ECO:0000313" key="2">
    <source>
        <dbReference type="EMBL" id="KAJ3657526.1"/>
    </source>
</evidence>
<proteinExistence type="predicted"/>
<dbReference type="EMBL" id="JALNTZ010000003">
    <property type="protein sequence ID" value="KAJ3657526.1"/>
    <property type="molecule type" value="Genomic_DNA"/>
</dbReference>
<dbReference type="InterPro" id="IPR011009">
    <property type="entry name" value="Kinase-like_dom_sf"/>
</dbReference>
<reference evidence="2" key="1">
    <citation type="journal article" date="2023" name="G3 (Bethesda)">
        <title>Whole genome assemblies of Zophobas morio and Tenebrio molitor.</title>
        <authorList>
            <person name="Kaur S."/>
            <person name="Stinson S.A."/>
            <person name="diCenzo G.C."/>
        </authorList>
    </citation>
    <scope>NUCLEOTIDE SEQUENCE</scope>
    <source>
        <strain evidence="2">QUZm001</strain>
    </source>
</reference>
<feature type="domain" description="CHK kinase-like" evidence="1">
    <location>
        <begin position="126"/>
        <end position="308"/>
    </location>
</feature>
<dbReference type="PANTHER" id="PTHR11012">
    <property type="entry name" value="PROTEIN KINASE-LIKE DOMAIN-CONTAINING"/>
    <property type="match status" value="1"/>
</dbReference>
<dbReference type="Gene3D" id="3.90.1200.10">
    <property type="match status" value="1"/>
</dbReference>